<evidence type="ECO:0000256" key="4">
    <source>
        <dbReference type="ARBA" id="ARBA00023172"/>
    </source>
</evidence>
<dbReference type="InterPro" id="IPR011010">
    <property type="entry name" value="DNA_brk_join_enz"/>
</dbReference>
<dbReference type="InterPro" id="IPR010998">
    <property type="entry name" value="Integrase_recombinase_N"/>
</dbReference>
<dbReference type="CDD" id="cd01184">
    <property type="entry name" value="INT_C_like_1"/>
    <property type="match status" value="1"/>
</dbReference>
<evidence type="ECO:0000259" key="8">
    <source>
        <dbReference type="PROSITE" id="PS51900"/>
    </source>
</evidence>
<keyword evidence="3 5" id="KW-0238">DNA-binding</keyword>
<feature type="compositionally biased region" description="Polar residues" evidence="6">
    <location>
        <begin position="556"/>
        <end position="576"/>
    </location>
</feature>
<dbReference type="Pfam" id="PF20172">
    <property type="entry name" value="DUF6538"/>
    <property type="match status" value="1"/>
</dbReference>
<sequence length="584" mass="64441">MKRATGVYLRPGSNIWQWAVKAPADLKHLYPGQWAHRVSLGTADLREANTLAARLRAEWLARFDQQRRPGQTPTALAPTDGGPAVLAKVQACLHVLMQQKLQTLDYRVALMRPDERQAAADGYDATLDFAEEAAHETDRTEPEALALLGEALAAAGIPQATLTTDSRRACERAAQLARTRLLALQLEAVENPGGPYEKRRAWLPPAEHSTSAPASVDTRAALAPPGLHSPADAFKAWLDAKPGRPRKTVEAYRAAADRLAQHLGDKPLERMDRKDGRDFVAELMTEAKSRGRTSQNTAANILGRCKTLMTQAVDLEWIKSNPLQGRTIERVKVDRKPWTLPDLIRLFDDPLFTRYQIPTASAAGKDAAYWLPLLGLYTGARISELAQLGIDDLRHMDDAGWVLAIHEQGEDQSVKNEHSIRSVPVHPELIRLGLTDYHRAIKDARATRLWPAVVFTDLNGAGGKVSQWFGQYKTAKGFGPDLVFHSFRHTLETELRALSVPRYHIAALAGHASSDVSDDYAHPTPTVLRPHLERLRFPGLNLPRVFAAPAWTASTTPRSASTKTRSNARQVRSTLSEGPGLSYT</sequence>
<dbReference type="PANTHER" id="PTHR30349:SF41">
    <property type="entry name" value="INTEGRASE_RECOMBINASE PROTEIN MJ0367-RELATED"/>
    <property type="match status" value="1"/>
</dbReference>
<dbReference type="Proteomes" id="UP001365405">
    <property type="component" value="Unassembled WGS sequence"/>
</dbReference>
<evidence type="ECO:0000256" key="1">
    <source>
        <dbReference type="ARBA" id="ARBA00008857"/>
    </source>
</evidence>
<organism evidence="9 10">
    <name type="scientific">Pseudaquabacterium inlustre</name>
    <dbReference type="NCBI Taxonomy" id="2984192"/>
    <lineage>
        <taxon>Bacteria</taxon>
        <taxon>Pseudomonadati</taxon>
        <taxon>Pseudomonadota</taxon>
        <taxon>Betaproteobacteria</taxon>
        <taxon>Burkholderiales</taxon>
        <taxon>Sphaerotilaceae</taxon>
        <taxon>Pseudaquabacterium</taxon>
    </lineage>
</organism>
<comment type="similarity">
    <text evidence="1">Belongs to the 'phage' integrase family.</text>
</comment>
<proteinExistence type="inferred from homology"/>
<evidence type="ECO:0000313" key="9">
    <source>
        <dbReference type="EMBL" id="MEK8048704.1"/>
    </source>
</evidence>
<dbReference type="InterPro" id="IPR046668">
    <property type="entry name" value="DUF6538"/>
</dbReference>
<dbReference type="PANTHER" id="PTHR30349">
    <property type="entry name" value="PHAGE INTEGRASE-RELATED"/>
    <property type="match status" value="1"/>
</dbReference>
<dbReference type="InterPro" id="IPR002104">
    <property type="entry name" value="Integrase_catalytic"/>
</dbReference>
<dbReference type="Pfam" id="PF00589">
    <property type="entry name" value="Phage_integrase"/>
    <property type="match status" value="1"/>
</dbReference>
<keyword evidence="4" id="KW-0233">DNA recombination</keyword>
<accession>A0ABU9CA00</accession>
<evidence type="ECO:0000256" key="5">
    <source>
        <dbReference type="PROSITE-ProRule" id="PRU01248"/>
    </source>
</evidence>
<evidence type="ECO:0000259" key="7">
    <source>
        <dbReference type="PROSITE" id="PS51898"/>
    </source>
</evidence>
<name>A0ABU9CA00_9BURK</name>
<dbReference type="Gene3D" id="1.10.150.130">
    <property type="match status" value="1"/>
</dbReference>
<feature type="domain" description="Core-binding (CB)" evidence="8">
    <location>
        <begin position="225"/>
        <end position="313"/>
    </location>
</feature>
<dbReference type="InterPro" id="IPR050090">
    <property type="entry name" value="Tyrosine_recombinase_XerCD"/>
</dbReference>
<dbReference type="PROSITE" id="PS51898">
    <property type="entry name" value="TYR_RECOMBINASE"/>
    <property type="match status" value="1"/>
</dbReference>
<reference evidence="9 10" key="1">
    <citation type="submission" date="2024-04" db="EMBL/GenBank/DDBJ databases">
        <title>Novel species of the genus Ideonella isolated from streams.</title>
        <authorList>
            <person name="Lu H."/>
        </authorList>
    </citation>
    <scope>NUCLEOTIDE SEQUENCE [LARGE SCALE GENOMIC DNA]</scope>
    <source>
        <strain evidence="9 10">DXS22W</strain>
    </source>
</reference>
<dbReference type="PROSITE" id="PS51900">
    <property type="entry name" value="CB"/>
    <property type="match status" value="1"/>
</dbReference>
<feature type="domain" description="Tyr recombinase" evidence="7">
    <location>
        <begin position="333"/>
        <end position="533"/>
    </location>
</feature>
<protein>
    <submittedName>
        <fullName evidence="9">Site-specific integrase</fullName>
    </submittedName>
</protein>
<evidence type="ECO:0000256" key="6">
    <source>
        <dbReference type="SAM" id="MobiDB-lite"/>
    </source>
</evidence>
<dbReference type="EMBL" id="JBBUTH010000001">
    <property type="protein sequence ID" value="MEK8048704.1"/>
    <property type="molecule type" value="Genomic_DNA"/>
</dbReference>
<gene>
    <name evidence="9" type="ORF">AACH10_00465</name>
</gene>
<dbReference type="Gene3D" id="1.10.443.10">
    <property type="entry name" value="Intergrase catalytic core"/>
    <property type="match status" value="1"/>
</dbReference>
<keyword evidence="2" id="KW-0229">DNA integration</keyword>
<dbReference type="SUPFAM" id="SSF56349">
    <property type="entry name" value="DNA breaking-rejoining enzymes"/>
    <property type="match status" value="1"/>
</dbReference>
<evidence type="ECO:0000256" key="2">
    <source>
        <dbReference type="ARBA" id="ARBA00022908"/>
    </source>
</evidence>
<dbReference type="RefSeq" id="WP_341408381.1">
    <property type="nucleotide sequence ID" value="NZ_JBBUTH010000001.1"/>
</dbReference>
<feature type="region of interest" description="Disordered" evidence="6">
    <location>
        <begin position="556"/>
        <end position="584"/>
    </location>
</feature>
<keyword evidence="10" id="KW-1185">Reference proteome</keyword>
<dbReference type="InterPro" id="IPR013762">
    <property type="entry name" value="Integrase-like_cat_sf"/>
</dbReference>
<dbReference type="InterPro" id="IPR044068">
    <property type="entry name" value="CB"/>
</dbReference>
<evidence type="ECO:0000313" key="10">
    <source>
        <dbReference type="Proteomes" id="UP001365405"/>
    </source>
</evidence>
<comment type="caution">
    <text evidence="9">The sequence shown here is derived from an EMBL/GenBank/DDBJ whole genome shotgun (WGS) entry which is preliminary data.</text>
</comment>
<evidence type="ECO:0000256" key="3">
    <source>
        <dbReference type="ARBA" id="ARBA00023125"/>
    </source>
</evidence>